<dbReference type="AlphaFoldDB" id="A0A8T0UMK6"/>
<reference evidence="2" key="1">
    <citation type="submission" date="2020-05" db="EMBL/GenBank/DDBJ databases">
        <title>WGS assembly of Panicum virgatum.</title>
        <authorList>
            <person name="Lovell J.T."/>
            <person name="Jenkins J."/>
            <person name="Shu S."/>
            <person name="Juenger T.E."/>
            <person name="Schmutz J."/>
        </authorList>
    </citation>
    <scope>NUCLEOTIDE SEQUENCE</scope>
    <source>
        <strain evidence="2">AP13</strain>
    </source>
</reference>
<protein>
    <submittedName>
        <fullName evidence="2">Uncharacterized protein</fullName>
    </submittedName>
</protein>
<feature type="compositionally biased region" description="Low complexity" evidence="1">
    <location>
        <begin position="299"/>
        <end position="315"/>
    </location>
</feature>
<feature type="compositionally biased region" description="Polar residues" evidence="1">
    <location>
        <begin position="262"/>
        <end position="275"/>
    </location>
</feature>
<accession>A0A8T0UMK6</accession>
<name>A0A8T0UMK6_PANVG</name>
<feature type="compositionally biased region" description="Low complexity" evidence="1">
    <location>
        <begin position="166"/>
        <end position="181"/>
    </location>
</feature>
<organism evidence="2 3">
    <name type="scientific">Panicum virgatum</name>
    <name type="common">Blackwell switchgrass</name>
    <dbReference type="NCBI Taxonomy" id="38727"/>
    <lineage>
        <taxon>Eukaryota</taxon>
        <taxon>Viridiplantae</taxon>
        <taxon>Streptophyta</taxon>
        <taxon>Embryophyta</taxon>
        <taxon>Tracheophyta</taxon>
        <taxon>Spermatophyta</taxon>
        <taxon>Magnoliopsida</taxon>
        <taxon>Liliopsida</taxon>
        <taxon>Poales</taxon>
        <taxon>Poaceae</taxon>
        <taxon>PACMAD clade</taxon>
        <taxon>Panicoideae</taxon>
        <taxon>Panicodae</taxon>
        <taxon>Paniceae</taxon>
        <taxon>Panicinae</taxon>
        <taxon>Panicum</taxon>
        <taxon>Panicum sect. Hiantes</taxon>
    </lineage>
</organism>
<evidence type="ECO:0000256" key="1">
    <source>
        <dbReference type="SAM" id="MobiDB-lite"/>
    </source>
</evidence>
<proteinExistence type="predicted"/>
<feature type="compositionally biased region" description="Low complexity" evidence="1">
    <location>
        <begin position="50"/>
        <end position="67"/>
    </location>
</feature>
<evidence type="ECO:0000313" key="3">
    <source>
        <dbReference type="Proteomes" id="UP000823388"/>
    </source>
</evidence>
<dbReference type="EMBL" id="CM029042">
    <property type="protein sequence ID" value="KAG2622013.1"/>
    <property type="molecule type" value="Genomic_DNA"/>
</dbReference>
<feature type="region of interest" description="Disordered" evidence="1">
    <location>
        <begin position="218"/>
        <end position="336"/>
    </location>
</feature>
<sequence length="348" mass="36269">MEGPRRQQIRPVVSSLWRAGALAAARGGARAREVPTRPWLAPTVAELSRAGHGAASPPGLGSASAPSRRTLVPGVRTARTGGGRPLADGTGPHRRRPAPPLLPSRAGGRRPRRARAAGGNEHAQGRRARSAGGAEHARPAAPGGERVQGQRVRAALGRRPRRSRTSRGAPRPPLRLAARPASPPMASVVAFAEACPACVARHDLRGASGAAAAGLRRRAGGAWPQRRGEDVAAAPPSPSPDPTQLELGHRRPSSLRGALPPQCSTLCGGSATSSWQRREGAPRRPAAVASTRPKATTERTSGGSPLSSSGGLRRGWVGRRSELSGQRRRAATATPSVGQRAHWSLWIR</sequence>
<feature type="compositionally biased region" description="Basic residues" evidence="1">
    <location>
        <begin position="156"/>
        <end position="165"/>
    </location>
</feature>
<feature type="region of interest" description="Disordered" evidence="1">
    <location>
        <begin position="48"/>
        <end position="181"/>
    </location>
</feature>
<dbReference type="Proteomes" id="UP000823388">
    <property type="component" value="Chromosome 3N"/>
</dbReference>
<keyword evidence="3" id="KW-1185">Reference proteome</keyword>
<comment type="caution">
    <text evidence="2">The sequence shown here is derived from an EMBL/GenBank/DDBJ whole genome shotgun (WGS) entry which is preliminary data.</text>
</comment>
<gene>
    <name evidence="2" type="ORF">PVAP13_3NG298976</name>
</gene>
<evidence type="ECO:0000313" key="2">
    <source>
        <dbReference type="EMBL" id="KAG2622013.1"/>
    </source>
</evidence>